<dbReference type="RefSeq" id="NP_048193.1">
    <property type="nucleotide sequence ID" value="NC_001993.1"/>
</dbReference>
<dbReference type="PIR" id="T28283">
    <property type="entry name" value="T28283"/>
</dbReference>
<dbReference type="KEGG" id="vg:1449795"/>
<reference evidence="1 2" key="1">
    <citation type="journal article" date="1999" name="J. Virol.">
        <title>The genome of Melanoplus sanguinipes entomopoxvirus.</title>
        <authorList>
            <person name="Afonso C.L."/>
            <person name="Tulman E.R."/>
            <person name="Lu Z."/>
            <person name="Oma E."/>
            <person name="Kutish G.F."/>
            <person name="Rock D.L."/>
        </authorList>
    </citation>
    <scope>NUCLEOTIDE SEQUENCE [LARGE SCALE GENOMIC DNA]</scope>
    <source>
        <strain evidence="1">Tucson</strain>
    </source>
</reference>
<dbReference type="GeneID" id="1449795"/>
<organism evidence="1 2">
    <name type="scientific">Melanoplus sanguinipes entomopoxvirus</name>
    <name type="common">MsEPV</name>
    <dbReference type="NCBI Taxonomy" id="83191"/>
    <lineage>
        <taxon>Viruses</taxon>
        <taxon>Varidnaviria</taxon>
        <taxon>Bamfordvirae</taxon>
        <taxon>Nucleocytoviricota</taxon>
        <taxon>Pokkesviricetes</taxon>
        <taxon>Chitovirales</taxon>
        <taxon>Poxviridae</taxon>
        <taxon>Entomopoxvirinae</taxon>
        <taxon>Deltaentomopoxvirus</taxon>
        <taxon>Deltaentomopoxvirus msanguinipes</taxon>
    </lineage>
</organism>
<gene>
    <name evidence="1" type="primary">MSV122</name>
</gene>
<protein>
    <submittedName>
        <fullName evidence="1">Uncharacterized protein</fullName>
    </submittedName>
</protein>
<sequence length="71" mass="7762">MLLDPTLIVVGSHDNKVLFKFALDVTLPLASTHPYLISFKQHISSGPKYDFLCNSVYPPGLIIGLNSGTFV</sequence>
<proteinExistence type="predicted"/>
<organismHost>
    <name type="scientific">Melanoplus sanguinipes</name>
    <name type="common">Migratory grasshopper</name>
    <dbReference type="NCBI Taxonomy" id="65742"/>
</organismHost>
<accession>Q9YVX0</accession>
<name>Q9YVX0_MSEPV</name>
<dbReference type="EMBL" id="AF063866">
    <property type="protein sequence ID" value="AAC97800.1"/>
    <property type="molecule type" value="Genomic_DNA"/>
</dbReference>
<evidence type="ECO:0000313" key="1">
    <source>
        <dbReference type="EMBL" id="AAC97800.1"/>
    </source>
</evidence>
<dbReference type="Proteomes" id="UP000172353">
    <property type="component" value="Segment"/>
</dbReference>
<keyword evidence="2" id="KW-1185">Reference proteome</keyword>
<evidence type="ECO:0000313" key="2">
    <source>
        <dbReference type="Proteomes" id="UP000172353"/>
    </source>
</evidence>